<name>A0A2S2Q426_9HEMI</name>
<dbReference type="EMBL" id="GGMS01003158">
    <property type="protein sequence ID" value="MBY72361.1"/>
    <property type="molecule type" value="Transcribed_RNA"/>
</dbReference>
<evidence type="ECO:0000256" key="4">
    <source>
        <dbReference type="ARBA" id="ARBA00022737"/>
    </source>
</evidence>
<comment type="similarity">
    <text evidence="2">Belongs to the NFX1 family.</text>
</comment>
<dbReference type="PROSITE" id="PS50089">
    <property type="entry name" value="ZF_RING_2"/>
    <property type="match status" value="1"/>
</dbReference>
<dbReference type="GO" id="GO:0000981">
    <property type="term" value="F:DNA-binding transcription factor activity, RNA polymerase II-specific"/>
    <property type="evidence" value="ECO:0007669"/>
    <property type="project" value="TreeGrafter"/>
</dbReference>
<dbReference type="OrthoDB" id="6512771at2759"/>
<dbReference type="CDD" id="cd06008">
    <property type="entry name" value="NF-X1-zinc-finger"/>
    <property type="match status" value="2"/>
</dbReference>
<dbReference type="PROSITE" id="PS50016">
    <property type="entry name" value="ZF_PHD_2"/>
    <property type="match status" value="1"/>
</dbReference>
<organism evidence="14">
    <name type="scientific">Sipha flava</name>
    <name type="common">yellow sugarcane aphid</name>
    <dbReference type="NCBI Taxonomy" id="143950"/>
    <lineage>
        <taxon>Eukaryota</taxon>
        <taxon>Metazoa</taxon>
        <taxon>Ecdysozoa</taxon>
        <taxon>Arthropoda</taxon>
        <taxon>Hexapoda</taxon>
        <taxon>Insecta</taxon>
        <taxon>Pterygota</taxon>
        <taxon>Neoptera</taxon>
        <taxon>Paraneoptera</taxon>
        <taxon>Hemiptera</taxon>
        <taxon>Sternorrhyncha</taxon>
        <taxon>Aphidomorpha</taxon>
        <taxon>Aphidoidea</taxon>
        <taxon>Aphididae</taxon>
        <taxon>Sipha</taxon>
    </lineage>
</organism>
<feature type="compositionally biased region" description="Low complexity" evidence="11">
    <location>
        <begin position="9"/>
        <end position="25"/>
    </location>
</feature>
<feature type="region of interest" description="Disordered" evidence="11">
    <location>
        <begin position="433"/>
        <end position="473"/>
    </location>
</feature>
<dbReference type="InterPro" id="IPR019787">
    <property type="entry name" value="Znf_PHD-finger"/>
</dbReference>
<evidence type="ECO:0000256" key="3">
    <source>
        <dbReference type="ARBA" id="ARBA00022723"/>
    </source>
</evidence>
<keyword evidence="4" id="KW-0677">Repeat</keyword>
<dbReference type="GO" id="GO:0008270">
    <property type="term" value="F:zinc ion binding"/>
    <property type="evidence" value="ECO:0007669"/>
    <property type="project" value="UniProtKB-KW"/>
</dbReference>
<dbReference type="AlphaFoldDB" id="A0A2S2Q426"/>
<dbReference type="GO" id="GO:0000122">
    <property type="term" value="P:negative regulation of transcription by RNA polymerase II"/>
    <property type="evidence" value="ECO:0007669"/>
    <property type="project" value="TreeGrafter"/>
</dbReference>
<dbReference type="InterPro" id="IPR034078">
    <property type="entry name" value="NFX1_fam"/>
</dbReference>
<dbReference type="GO" id="GO:0000977">
    <property type="term" value="F:RNA polymerase II transcription regulatory region sequence-specific DNA binding"/>
    <property type="evidence" value="ECO:0007669"/>
    <property type="project" value="TreeGrafter"/>
</dbReference>
<feature type="domain" description="PHD-type" evidence="12">
    <location>
        <begin position="55"/>
        <end position="107"/>
    </location>
</feature>
<evidence type="ECO:0000256" key="10">
    <source>
        <dbReference type="PROSITE-ProRule" id="PRU00175"/>
    </source>
</evidence>
<feature type="domain" description="RING-type" evidence="13">
    <location>
        <begin position="58"/>
        <end position="105"/>
    </location>
</feature>
<keyword evidence="6" id="KW-0862">Zinc</keyword>
<keyword evidence="9" id="KW-0539">Nucleus</keyword>
<feature type="region of interest" description="Disordered" evidence="11">
    <location>
        <begin position="373"/>
        <end position="408"/>
    </location>
</feature>
<protein>
    <submittedName>
        <fullName evidence="14">Protein shuttle craft</fullName>
    </submittedName>
</protein>
<feature type="region of interest" description="Disordered" evidence="11">
    <location>
        <begin position="1"/>
        <end position="39"/>
    </location>
</feature>
<feature type="compositionally biased region" description="Polar residues" evidence="11">
    <location>
        <begin position="399"/>
        <end position="408"/>
    </location>
</feature>
<keyword evidence="8" id="KW-0804">Transcription</keyword>
<sequence length="473" mass="53165">MEIQPVPFSENSSVSNNSGNSSNSNTIETTTDHSIPDASNESQRDLLTNLLNECKVDCVICYERAKNVEQIWNCRNCFQIMHLKCIMVWFIKSQSNGTWRCPACQSEVTGKPDYLCFCGAFKNPYSNNIDVPHSCGQMCGLQKKNANVEYNNCHHKCTLLCHPGPCPQCVVQVLRRCRCEKTEVYVQCGQSTPILCQNICSKQLNCKNHVCEKRCHVGNCEPCKKNCPRSIELMENNATLEDISPGVMYNSQFITPIEQMVSEEELRMLGLNPEELLQTFDNSSSSLDTYDDFLGSEFNDDDDDDDYDDDFDFERIDVDDDNDTDSRFIFNRNHFERAFLPQVTVLNINNSLDRISRQLPALITNADVHSEHSEHSDFISSTSEDDSYPRIPEEDSSMHSDSSAVNVPSVDSISTMDSEESCFHCISYSGSNDNSISSFSPADVRSSYSSSPNSLSESEDSNSHSVSDSSSSY</sequence>
<evidence type="ECO:0000256" key="9">
    <source>
        <dbReference type="ARBA" id="ARBA00023242"/>
    </source>
</evidence>
<evidence type="ECO:0000256" key="1">
    <source>
        <dbReference type="ARBA" id="ARBA00004123"/>
    </source>
</evidence>
<feature type="compositionally biased region" description="Low complexity" evidence="11">
    <location>
        <begin position="433"/>
        <end position="456"/>
    </location>
</feature>
<proteinExistence type="inferred from homology"/>
<evidence type="ECO:0000256" key="5">
    <source>
        <dbReference type="ARBA" id="ARBA00022771"/>
    </source>
</evidence>
<keyword evidence="3" id="KW-0479">Metal-binding</keyword>
<dbReference type="InterPro" id="IPR001841">
    <property type="entry name" value="Znf_RING"/>
</dbReference>
<feature type="compositionally biased region" description="Basic and acidic residues" evidence="11">
    <location>
        <begin position="387"/>
        <end position="398"/>
    </location>
</feature>
<evidence type="ECO:0000259" key="12">
    <source>
        <dbReference type="PROSITE" id="PS50016"/>
    </source>
</evidence>
<dbReference type="GO" id="GO:0005634">
    <property type="term" value="C:nucleus"/>
    <property type="evidence" value="ECO:0007669"/>
    <property type="project" value="UniProtKB-SubCell"/>
</dbReference>
<dbReference type="InterPro" id="IPR000967">
    <property type="entry name" value="Znf_NFX1"/>
</dbReference>
<dbReference type="SUPFAM" id="SSF57850">
    <property type="entry name" value="RING/U-box"/>
    <property type="match status" value="1"/>
</dbReference>
<evidence type="ECO:0000256" key="7">
    <source>
        <dbReference type="ARBA" id="ARBA00023015"/>
    </source>
</evidence>
<keyword evidence="7" id="KW-0805">Transcription regulation</keyword>
<feature type="compositionally biased region" description="Low complexity" evidence="11">
    <location>
        <begin position="463"/>
        <end position="473"/>
    </location>
</feature>
<keyword evidence="5 10" id="KW-0863">Zinc-finger</keyword>
<evidence type="ECO:0000256" key="8">
    <source>
        <dbReference type="ARBA" id="ARBA00023163"/>
    </source>
</evidence>
<comment type="subcellular location">
    <subcellularLocation>
        <location evidence="1">Nucleus</location>
    </subcellularLocation>
</comment>
<evidence type="ECO:0000256" key="11">
    <source>
        <dbReference type="SAM" id="MobiDB-lite"/>
    </source>
</evidence>
<dbReference type="PANTHER" id="PTHR12360:SF12">
    <property type="entry name" value="TRANSCRIPTIONAL REPRESSOR NF-X1"/>
    <property type="match status" value="1"/>
</dbReference>
<dbReference type="SMART" id="SM00438">
    <property type="entry name" value="ZnF_NFX"/>
    <property type="match status" value="2"/>
</dbReference>
<accession>A0A2S2Q426</accession>
<reference evidence="14" key="1">
    <citation type="submission" date="2018-04" db="EMBL/GenBank/DDBJ databases">
        <title>Transcriptome assembly of Sipha flava.</title>
        <authorList>
            <person name="Scully E.D."/>
            <person name="Geib S.M."/>
            <person name="Palmer N.A."/>
            <person name="Koch K."/>
            <person name="Bradshaw J."/>
            <person name="Heng-Moss T."/>
            <person name="Sarath G."/>
        </authorList>
    </citation>
    <scope>NUCLEOTIDE SEQUENCE</scope>
</reference>
<evidence type="ECO:0000313" key="14">
    <source>
        <dbReference type="EMBL" id="MBY72361.1"/>
    </source>
</evidence>
<evidence type="ECO:0000259" key="13">
    <source>
        <dbReference type="PROSITE" id="PS50089"/>
    </source>
</evidence>
<evidence type="ECO:0000256" key="2">
    <source>
        <dbReference type="ARBA" id="ARBA00007269"/>
    </source>
</evidence>
<evidence type="ECO:0000256" key="6">
    <source>
        <dbReference type="ARBA" id="ARBA00022833"/>
    </source>
</evidence>
<dbReference type="PANTHER" id="PTHR12360">
    <property type="entry name" value="NUCLEAR TRANSCRIPTION FACTOR, X-BOX BINDING 1 NFX1"/>
    <property type="match status" value="1"/>
</dbReference>
<gene>
    <name evidence="14" type="primary">stc</name>
    <name evidence="14" type="ORF">g.64125</name>
</gene>